<dbReference type="InterPro" id="IPR002346">
    <property type="entry name" value="Mopterin_DH_FAD-bd"/>
</dbReference>
<dbReference type="SMART" id="SM01092">
    <property type="entry name" value="CO_deh_flav_C"/>
    <property type="match status" value="1"/>
</dbReference>
<dbReference type="InterPro" id="IPR016166">
    <property type="entry name" value="FAD-bd_PCMH"/>
</dbReference>
<dbReference type="SUPFAM" id="SSF56176">
    <property type="entry name" value="FAD-binding/transporter-associated domain-like"/>
    <property type="match status" value="1"/>
</dbReference>
<keyword evidence="1" id="KW-0285">Flavoprotein</keyword>
<evidence type="ECO:0000256" key="1">
    <source>
        <dbReference type="ARBA" id="ARBA00022630"/>
    </source>
</evidence>
<dbReference type="PANTHER" id="PTHR42659:SF9">
    <property type="entry name" value="XANTHINE DEHYDROGENASE FAD-BINDING SUBUNIT XDHB-RELATED"/>
    <property type="match status" value="1"/>
</dbReference>
<dbReference type="Gene3D" id="3.30.43.10">
    <property type="entry name" value="Uridine Diphospho-n-acetylenolpyruvylglucosamine Reductase, domain 2"/>
    <property type="match status" value="1"/>
</dbReference>
<dbReference type="PROSITE" id="PS51387">
    <property type="entry name" value="FAD_PCMH"/>
    <property type="match status" value="1"/>
</dbReference>
<dbReference type="FunFam" id="3.30.465.10:FF:000017">
    <property type="entry name" value="Xanthine dehydrogenase, FAD binding subunit"/>
    <property type="match status" value="1"/>
</dbReference>
<comment type="caution">
    <text evidence="5">The sequence shown here is derived from an EMBL/GenBank/DDBJ whole genome shotgun (WGS) entry which is preliminary data.</text>
</comment>
<dbReference type="InterPro" id="IPR016167">
    <property type="entry name" value="FAD-bd_PCMH_sub1"/>
</dbReference>
<sequence>MYDFESINLSTSVDDAVAALAADPEAIIISAGTDVLVQIREGRHAGCRLVSIHNLPELRGIRMCDDGTIEIGAACTFREIHEDPIVAEHLQALCMAADTPGGPQLRAVGTIGGNVCNGITSADTASSVVAYDAVMRVRGPKGDRDIPVSEWYTGPGRTSRAHDEVLVCIRFPRAGYEGFAGTYYKYGKREALEIATMGVSCLVKMDADRAHIADIRLAFGVAGPYPKRAVATEDAIRGLTVDEAVAAVGDLACEEMNPRTSWRASKEFRLQLIAELSRRLIRETAIKGGADA</sequence>
<organism evidence="5 6">
    <name type="scientific">Collinsella ihumii</name>
    <dbReference type="NCBI Taxonomy" id="1720204"/>
    <lineage>
        <taxon>Bacteria</taxon>
        <taxon>Bacillati</taxon>
        <taxon>Actinomycetota</taxon>
        <taxon>Coriobacteriia</taxon>
        <taxon>Coriobacteriales</taxon>
        <taxon>Coriobacteriaceae</taxon>
        <taxon>Collinsella</taxon>
    </lineage>
</organism>
<feature type="domain" description="FAD-binding PCMH-type" evidence="4">
    <location>
        <begin position="1"/>
        <end position="176"/>
    </location>
</feature>
<reference evidence="5" key="2">
    <citation type="submission" date="2021-09" db="EMBL/GenBank/DDBJ databases">
        <authorList>
            <person name="Gilroy R."/>
        </authorList>
    </citation>
    <scope>NUCLEOTIDE SEQUENCE</scope>
    <source>
        <strain evidence="5">ChiGjej2B2-7701</strain>
    </source>
</reference>
<keyword evidence="3" id="KW-0560">Oxidoreductase</keyword>
<dbReference type="NCBIfam" id="NF007427">
    <property type="entry name" value="PRK09971.1"/>
    <property type="match status" value="1"/>
</dbReference>
<keyword evidence="2" id="KW-0274">FAD</keyword>
<dbReference type="AlphaFoldDB" id="A0A921IQA8"/>
<dbReference type="GO" id="GO:0002197">
    <property type="term" value="C:xanthine dehydrogenase complex"/>
    <property type="evidence" value="ECO:0007669"/>
    <property type="project" value="InterPro"/>
</dbReference>
<dbReference type="InterPro" id="IPR036683">
    <property type="entry name" value="CO_DH_flav_C_dom_sf"/>
</dbReference>
<dbReference type="PANTHER" id="PTHR42659">
    <property type="entry name" value="XANTHINE DEHYDROGENASE SUBUNIT C-RELATED"/>
    <property type="match status" value="1"/>
</dbReference>
<dbReference type="GO" id="GO:0071949">
    <property type="term" value="F:FAD binding"/>
    <property type="evidence" value="ECO:0007669"/>
    <property type="project" value="InterPro"/>
</dbReference>
<dbReference type="NCBIfam" id="NF043083">
    <property type="entry name" value="XdhB_XDHase"/>
    <property type="match status" value="1"/>
</dbReference>
<reference evidence="5" key="1">
    <citation type="journal article" date="2021" name="PeerJ">
        <title>Extensive microbial diversity within the chicken gut microbiome revealed by metagenomics and culture.</title>
        <authorList>
            <person name="Gilroy R."/>
            <person name="Ravi A."/>
            <person name="Getino M."/>
            <person name="Pursley I."/>
            <person name="Horton D.L."/>
            <person name="Alikhan N.F."/>
            <person name="Baker D."/>
            <person name="Gharbi K."/>
            <person name="Hall N."/>
            <person name="Watson M."/>
            <person name="Adriaenssens E.M."/>
            <person name="Foster-Nyarko E."/>
            <person name="Jarju S."/>
            <person name="Secka A."/>
            <person name="Antonio M."/>
            <person name="Oren A."/>
            <person name="Chaudhuri R.R."/>
            <person name="La Ragione R."/>
            <person name="Hildebrand F."/>
            <person name="Pallen M.J."/>
        </authorList>
    </citation>
    <scope>NUCLEOTIDE SEQUENCE</scope>
    <source>
        <strain evidence="5">ChiGjej2B2-7701</strain>
    </source>
</reference>
<dbReference type="EMBL" id="DYVF01000013">
    <property type="protein sequence ID" value="HJG30082.1"/>
    <property type="molecule type" value="Genomic_DNA"/>
</dbReference>
<evidence type="ECO:0000256" key="3">
    <source>
        <dbReference type="ARBA" id="ARBA00023002"/>
    </source>
</evidence>
<accession>A0A921IQA8</accession>
<proteinExistence type="predicted"/>
<evidence type="ECO:0000256" key="2">
    <source>
        <dbReference type="ARBA" id="ARBA00022827"/>
    </source>
</evidence>
<dbReference type="Proteomes" id="UP000746751">
    <property type="component" value="Unassembled WGS sequence"/>
</dbReference>
<evidence type="ECO:0000259" key="4">
    <source>
        <dbReference type="PROSITE" id="PS51387"/>
    </source>
</evidence>
<evidence type="ECO:0000313" key="5">
    <source>
        <dbReference type="EMBL" id="HJG30082.1"/>
    </source>
</evidence>
<name>A0A921IQA8_9ACTN</name>
<dbReference type="SUPFAM" id="SSF55447">
    <property type="entry name" value="CO dehydrogenase flavoprotein C-terminal domain-like"/>
    <property type="match status" value="1"/>
</dbReference>
<dbReference type="Pfam" id="PF03450">
    <property type="entry name" value="CO_deh_flav_C"/>
    <property type="match status" value="1"/>
</dbReference>
<evidence type="ECO:0000313" key="6">
    <source>
        <dbReference type="Proteomes" id="UP000746751"/>
    </source>
</evidence>
<dbReference type="InterPro" id="IPR005107">
    <property type="entry name" value="CO_DH_flav_C"/>
</dbReference>
<dbReference type="InterPro" id="IPR016169">
    <property type="entry name" value="FAD-bd_PCMH_sub2"/>
</dbReference>
<dbReference type="Pfam" id="PF00941">
    <property type="entry name" value="FAD_binding_5"/>
    <property type="match status" value="1"/>
</dbReference>
<dbReference type="InterPro" id="IPR036318">
    <property type="entry name" value="FAD-bd_PCMH-like_sf"/>
</dbReference>
<gene>
    <name evidence="5" type="primary">xdhB</name>
    <name evidence="5" type="ORF">K8U80_01665</name>
</gene>
<dbReference type="InterPro" id="IPR050031">
    <property type="entry name" value="XdhB_XDHase"/>
</dbReference>
<dbReference type="GO" id="GO:0004854">
    <property type="term" value="F:xanthine dehydrogenase activity"/>
    <property type="evidence" value="ECO:0007669"/>
    <property type="project" value="InterPro"/>
</dbReference>
<dbReference type="InterPro" id="IPR051312">
    <property type="entry name" value="Diverse_Substr_Oxidored"/>
</dbReference>
<dbReference type="Gene3D" id="3.30.465.10">
    <property type="match status" value="1"/>
</dbReference>
<protein>
    <submittedName>
        <fullName evidence="5">Xanthine dehydrogenase FAD-binding subunit XdhB</fullName>
    </submittedName>
</protein>
<dbReference type="Gene3D" id="3.30.390.50">
    <property type="entry name" value="CO dehydrogenase flavoprotein, C-terminal domain"/>
    <property type="match status" value="1"/>
</dbReference>